<name>A0AAX3T9I8_9ACTN</name>
<reference evidence="3" key="3">
    <citation type="submission" date="2023-04" db="EMBL/GenBank/DDBJ databases">
        <title>Complete genome sequence of a phthalic acid esters degrading bacterial strain.</title>
        <authorList>
            <person name="Weng L."/>
            <person name="Jia Y."/>
            <person name="Ren L."/>
        </authorList>
    </citation>
    <scope>NUCLEOTIDE SEQUENCE</scope>
    <source>
        <strain evidence="3">RL-LY01</strain>
    </source>
</reference>
<keyword evidence="4" id="KW-1185">Reference proteome</keyword>
<sequence length="173" mass="17988">MRTTIFVRAALILAATATAAVVPAAIADAAPLESGSLDGGSVDGGSLEEYGLGGLDYFGSLGGNQAPPSTQRCNSETKSGGYGVTETRHILGLRGPTSFTLNYDTYDIPDEIRVFYGGRQIYNTGYVGDDINQGTGSVRITVPPGGDTSVVVRVTGPDRNTEWDYTVNCPGAS</sequence>
<evidence type="ECO:0000313" key="3">
    <source>
        <dbReference type="EMBL" id="WFP25538.1"/>
    </source>
</evidence>
<gene>
    <name evidence="2" type="ORF">L2299_13490</name>
    <name evidence="3" type="ORF">P9A14_03160</name>
</gene>
<reference evidence="2" key="2">
    <citation type="submission" date="2022-01" db="EMBL/GenBank/DDBJ databases">
        <authorList>
            <person name="Sanchez-Suarez J."/>
            <person name="Villamil L."/>
            <person name="Diaz L.E."/>
        </authorList>
    </citation>
    <scope>NUCLEOTIDE SEQUENCE</scope>
    <source>
        <strain evidence="2">EUFUS-Z928</strain>
    </source>
</reference>
<dbReference type="Proteomes" id="UP001213504">
    <property type="component" value="Chromosome"/>
</dbReference>
<dbReference type="Proteomes" id="UP001152308">
    <property type="component" value="Unassembled WGS sequence"/>
</dbReference>
<accession>A0AAX3T9I8</accession>
<evidence type="ECO:0008006" key="6">
    <source>
        <dbReference type="Google" id="ProtNLM"/>
    </source>
</evidence>
<dbReference type="AlphaFoldDB" id="A0AAX3T9I8"/>
<evidence type="ECO:0000256" key="1">
    <source>
        <dbReference type="SAM" id="SignalP"/>
    </source>
</evidence>
<feature type="signal peptide" evidence="1">
    <location>
        <begin position="1"/>
        <end position="19"/>
    </location>
</feature>
<feature type="chain" id="PRO_5043757901" description="Secreted protein" evidence="1">
    <location>
        <begin position="20"/>
        <end position="173"/>
    </location>
</feature>
<evidence type="ECO:0000313" key="4">
    <source>
        <dbReference type="Proteomes" id="UP001152308"/>
    </source>
</evidence>
<evidence type="ECO:0000313" key="2">
    <source>
        <dbReference type="EMBL" id="MDF6102072.1"/>
    </source>
</evidence>
<protein>
    <recommendedName>
        <fullName evidence="6">Secreted protein</fullName>
    </recommendedName>
</protein>
<keyword evidence="1" id="KW-0732">Signal</keyword>
<evidence type="ECO:0000313" key="5">
    <source>
        <dbReference type="Proteomes" id="UP001213504"/>
    </source>
</evidence>
<reference evidence="2" key="1">
    <citation type="journal article" date="2022" name="Data Brief">
        <title>Draft genome sequence data of Gordonia hongkongensis strain EUFUS-Z928 isolated from the octocoral Eunicea fusca.</title>
        <authorList>
            <person name="Sanchez-Suarez J."/>
            <person name="Diaz L."/>
            <person name="Melo-Bolivar J."/>
            <person name="Villamil L."/>
        </authorList>
    </citation>
    <scope>NUCLEOTIDE SEQUENCE</scope>
    <source>
        <strain evidence="2">EUFUS-Z928</strain>
    </source>
</reference>
<proteinExistence type="predicted"/>
<dbReference type="EMBL" id="JAKJLQ010000009">
    <property type="protein sequence ID" value="MDF6102072.1"/>
    <property type="molecule type" value="Genomic_DNA"/>
</dbReference>
<dbReference type="RefSeq" id="WP_165630632.1">
    <property type="nucleotide sequence ID" value="NZ_CP121270.1"/>
</dbReference>
<organism evidence="3 5">
    <name type="scientific">Gordonia hongkongensis</name>
    <dbReference type="NCBI Taxonomy" id="1701090"/>
    <lineage>
        <taxon>Bacteria</taxon>
        <taxon>Bacillati</taxon>
        <taxon>Actinomycetota</taxon>
        <taxon>Actinomycetes</taxon>
        <taxon>Mycobacteriales</taxon>
        <taxon>Gordoniaceae</taxon>
        <taxon>Gordonia</taxon>
    </lineage>
</organism>
<dbReference type="EMBL" id="CP121270">
    <property type="protein sequence ID" value="WFP25538.1"/>
    <property type="molecule type" value="Genomic_DNA"/>
</dbReference>